<sequence>MVSFFGLKLGGDRKKSQDKNQDDKNRFNIYIEPINQTSRPEMFIYSQPATYHSQKPPTVAPTHPPPTVIYNGIEPPT</sequence>
<gene>
    <name evidence="2" type="ORF">CEP52_003903</name>
</gene>
<keyword evidence="3" id="KW-1185">Reference proteome</keyword>
<dbReference type="EMBL" id="NKCK01000026">
    <property type="protein sequence ID" value="RSM09869.1"/>
    <property type="molecule type" value="Genomic_DNA"/>
</dbReference>
<proteinExistence type="predicted"/>
<name>A0A428U6A1_9HYPO</name>
<dbReference type="AlphaFoldDB" id="A0A428U6A1"/>
<evidence type="ECO:0000313" key="2">
    <source>
        <dbReference type="EMBL" id="RSM09869.1"/>
    </source>
</evidence>
<feature type="compositionally biased region" description="Pro residues" evidence="1">
    <location>
        <begin position="58"/>
        <end position="67"/>
    </location>
</feature>
<comment type="caution">
    <text evidence="2">The sequence shown here is derived from an EMBL/GenBank/DDBJ whole genome shotgun (WGS) entry which is preliminary data.</text>
</comment>
<evidence type="ECO:0000313" key="3">
    <source>
        <dbReference type="Proteomes" id="UP000287144"/>
    </source>
</evidence>
<feature type="compositionally biased region" description="Basic and acidic residues" evidence="1">
    <location>
        <begin position="10"/>
        <end position="25"/>
    </location>
</feature>
<organism evidence="2 3">
    <name type="scientific">Fusarium oligoseptatum</name>
    <dbReference type="NCBI Taxonomy" id="2604345"/>
    <lineage>
        <taxon>Eukaryota</taxon>
        <taxon>Fungi</taxon>
        <taxon>Dikarya</taxon>
        <taxon>Ascomycota</taxon>
        <taxon>Pezizomycotina</taxon>
        <taxon>Sordariomycetes</taxon>
        <taxon>Hypocreomycetidae</taxon>
        <taxon>Hypocreales</taxon>
        <taxon>Nectriaceae</taxon>
        <taxon>Fusarium</taxon>
        <taxon>Fusarium solani species complex</taxon>
    </lineage>
</organism>
<dbReference type="Proteomes" id="UP000287144">
    <property type="component" value="Unassembled WGS sequence"/>
</dbReference>
<protein>
    <submittedName>
        <fullName evidence="2">Uncharacterized protein</fullName>
    </submittedName>
</protein>
<accession>A0A428U6A1</accession>
<feature type="region of interest" description="Disordered" evidence="1">
    <location>
        <begin position="52"/>
        <end position="77"/>
    </location>
</feature>
<evidence type="ECO:0000256" key="1">
    <source>
        <dbReference type="SAM" id="MobiDB-lite"/>
    </source>
</evidence>
<feature type="region of interest" description="Disordered" evidence="1">
    <location>
        <begin position="1"/>
        <end position="25"/>
    </location>
</feature>
<reference evidence="2 3" key="1">
    <citation type="submission" date="2017-06" db="EMBL/GenBank/DDBJ databases">
        <title>Comparative genomic analysis of Ambrosia Fusariam Clade fungi.</title>
        <authorList>
            <person name="Stajich J.E."/>
            <person name="Carrillo J."/>
            <person name="Kijimoto T."/>
            <person name="Eskalen A."/>
            <person name="O'Donnell K."/>
            <person name="Kasson M."/>
        </authorList>
    </citation>
    <scope>NUCLEOTIDE SEQUENCE [LARGE SCALE GENOMIC DNA]</scope>
    <source>
        <strain evidence="2 3">NRRL62579</strain>
    </source>
</reference>